<organism evidence="1 2">
    <name type="scientific">Litchfieldia salsa</name>
    <dbReference type="NCBI Taxonomy" id="930152"/>
    <lineage>
        <taxon>Bacteria</taxon>
        <taxon>Bacillati</taxon>
        <taxon>Bacillota</taxon>
        <taxon>Bacilli</taxon>
        <taxon>Bacillales</taxon>
        <taxon>Bacillaceae</taxon>
        <taxon>Litchfieldia</taxon>
    </lineage>
</organism>
<dbReference type="OrthoDB" id="2870746at2"/>
<protein>
    <submittedName>
        <fullName evidence="1">Uncharacterized protein</fullName>
    </submittedName>
</protein>
<gene>
    <name evidence="1" type="ORF">SAMN05216565_12810</name>
</gene>
<name>A0A1H0X3D1_9BACI</name>
<keyword evidence="2" id="KW-1185">Reference proteome</keyword>
<dbReference type="STRING" id="930152.SAMN05216565_12810"/>
<dbReference type="EMBL" id="FNJU01000028">
    <property type="protein sequence ID" value="SDP97349.1"/>
    <property type="molecule type" value="Genomic_DNA"/>
</dbReference>
<dbReference type="RefSeq" id="WP_090859962.1">
    <property type="nucleotide sequence ID" value="NZ_FNJU01000028.1"/>
</dbReference>
<proteinExistence type="predicted"/>
<evidence type="ECO:0000313" key="1">
    <source>
        <dbReference type="EMBL" id="SDP97349.1"/>
    </source>
</evidence>
<sequence>MTGYSIGTNSDEASREIIIGYDNIENDGQIDIEKVIADTENQGVVDNFLMIYLNKEKIIDTNQNLDKPDVHISVVSPKQSTSLIDSILWFKNEGAVIAIRSGESWDRVDYFEINKSDANYIKEQIEY</sequence>
<dbReference type="AlphaFoldDB" id="A0A1H0X3D1"/>
<dbReference type="Proteomes" id="UP000199159">
    <property type="component" value="Unassembled WGS sequence"/>
</dbReference>
<accession>A0A1H0X3D1</accession>
<reference evidence="2" key="1">
    <citation type="submission" date="2016-10" db="EMBL/GenBank/DDBJ databases">
        <authorList>
            <person name="Varghese N."/>
            <person name="Submissions S."/>
        </authorList>
    </citation>
    <scope>NUCLEOTIDE SEQUENCE [LARGE SCALE GENOMIC DNA]</scope>
    <source>
        <strain evidence="2">IBRC-M10078</strain>
    </source>
</reference>
<evidence type="ECO:0000313" key="2">
    <source>
        <dbReference type="Proteomes" id="UP000199159"/>
    </source>
</evidence>